<name>A0A8E2E7Q7_9PEZI</name>
<dbReference type="OrthoDB" id="498204at2759"/>
<dbReference type="GO" id="GO:0005829">
    <property type="term" value="C:cytosol"/>
    <property type="evidence" value="ECO:0007669"/>
    <property type="project" value="GOC"/>
</dbReference>
<dbReference type="PANTHER" id="PTHR13847">
    <property type="entry name" value="SARCOSINE DEHYDROGENASE-RELATED"/>
    <property type="match status" value="1"/>
</dbReference>
<dbReference type="Proteomes" id="UP000250266">
    <property type="component" value="Unassembled WGS sequence"/>
</dbReference>
<keyword evidence="4" id="KW-1185">Reference proteome</keyword>
<dbReference type="GO" id="GO:0005770">
    <property type="term" value="C:late endosome"/>
    <property type="evidence" value="ECO:0007669"/>
    <property type="project" value="TreeGrafter"/>
</dbReference>
<reference evidence="3 4" key="1">
    <citation type="journal article" date="2016" name="Nat. Commun.">
        <title>Ectomycorrhizal ecology is imprinted in the genome of the dominant symbiotic fungus Cenococcum geophilum.</title>
        <authorList>
            <consortium name="DOE Joint Genome Institute"/>
            <person name="Peter M."/>
            <person name="Kohler A."/>
            <person name="Ohm R.A."/>
            <person name="Kuo A."/>
            <person name="Krutzmann J."/>
            <person name="Morin E."/>
            <person name="Arend M."/>
            <person name="Barry K.W."/>
            <person name="Binder M."/>
            <person name="Choi C."/>
            <person name="Clum A."/>
            <person name="Copeland A."/>
            <person name="Grisel N."/>
            <person name="Haridas S."/>
            <person name="Kipfer T."/>
            <person name="LaButti K."/>
            <person name="Lindquist E."/>
            <person name="Lipzen A."/>
            <person name="Maire R."/>
            <person name="Meier B."/>
            <person name="Mihaltcheva S."/>
            <person name="Molinier V."/>
            <person name="Murat C."/>
            <person name="Poggeler S."/>
            <person name="Quandt C.A."/>
            <person name="Sperisen C."/>
            <person name="Tritt A."/>
            <person name="Tisserant E."/>
            <person name="Crous P.W."/>
            <person name="Henrissat B."/>
            <person name="Nehls U."/>
            <person name="Egli S."/>
            <person name="Spatafora J.W."/>
            <person name="Grigoriev I.V."/>
            <person name="Martin F.M."/>
        </authorList>
    </citation>
    <scope>NUCLEOTIDE SEQUENCE [LARGE SCALE GENOMIC DNA]</scope>
    <source>
        <strain evidence="3 4">CBS 459.81</strain>
    </source>
</reference>
<feature type="domain" description="FAD dependent oxidoreductase" evidence="2">
    <location>
        <begin position="10"/>
        <end position="361"/>
    </location>
</feature>
<organism evidence="3 4">
    <name type="scientific">Lepidopterella palustris CBS 459.81</name>
    <dbReference type="NCBI Taxonomy" id="1314670"/>
    <lineage>
        <taxon>Eukaryota</taxon>
        <taxon>Fungi</taxon>
        <taxon>Dikarya</taxon>
        <taxon>Ascomycota</taxon>
        <taxon>Pezizomycotina</taxon>
        <taxon>Dothideomycetes</taxon>
        <taxon>Pleosporomycetidae</taxon>
        <taxon>Mytilinidiales</taxon>
        <taxon>Argynnaceae</taxon>
        <taxon>Lepidopterella</taxon>
    </lineage>
</organism>
<evidence type="ECO:0000313" key="3">
    <source>
        <dbReference type="EMBL" id="OCK78925.1"/>
    </source>
</evidence>
<feature type="compositionally biased region" description="Basic and acidic residues" evidence="1">
    <location>
        <begin position="105"/>
        <end position="123"/>
    </location>
</feature>
<evidence type="ECO:0000313" key="4">
    <source>
        <dbReference type="Proteomes" id="UP000250266"/>
    </source>
</evidence>
<dbReference type="GO" id="GO:0042147">
    <property type="term" value="P:retrograde transport, endosome to Golgi"/>
    <property type="evidence" value="ECO:0007669"/>
    <property type="project" value="TreeGrafter"/>
</dbReference>
<sequence>MSPSASSQTVILGAGLIGVSTAYHLSLSSSSTPIHLVDPAPTLFTSASGFAGGLLVRTWFPAPLASLGSLSYALHTQLAEEQGGREKWGWSRVAGVSFVEDEESVDGKRERGGREEGERRERSEDWLGVGVSRAEAAGGWKRGSGPSWLRRAEGREVRVDPLRLSTHLLSQCLSRGVHLHTSTHALSITRNSSGHISSIPGAWTPQVFRTLFPRSGLELPIAPVAGYSLVMLSKGWRMPQEDEELGAVFSTDPTGYFPEMFHRVDGKAIPHADAIDKLKTTAEYLYGLKFSAGEIESVREGVCFRLVTPNGVPIIAKVPQSQLGCEVSGRDEGHGGVWIVAGHGPWGISLSLGTGKVVSEMLRGETLSADISGLGLQEGSVTEWQVRARLQNYGKLALKCEPFWGDILPHALEVLNPVVGYISCGISPDIEYGASELWI</sequence>
<dbReference type="SUPFAM" id="SSF51905">
    <property type="entry name" value="FAD/NAD(P)-binding domain"/>
    <property type="match status" value="1"/>
</dbReference>
<dbReference type="PANTHER" id="PTHR13847:SF185">
    <property type="entry name" value="FAD DEPENDENT OXIDOREDUCTASE SUPERFAMILY (AFU_ORTHOLOGUE AFUA_3G02360)"/>
    <property type="match status" value="1"/>
</dbReference>
<accession>A0A8E2E7Q7</accession>
<dbReference type="EMBL" id="KV745032">
    <property type="protein sequence ID" value="OCK78925.1"/>
    <property type="molecule type" value="Genomic_DNA"/>
</dbReference>
<proteinExistence type="predicted"/>
<dbReference type="Pfam" id="PF01266">
    <property type="entry name" value="DAO"/>
    <property type="match status" value="1"/>
</dbReference>
<dbReference type="AlphaFoldDB" id="A0A8E2E7Q7"/>
<feature type="region of interest" description="Disordered" evidence="1">
    <location>
        <begin position="101"/>
        <end position="123"/>
    </location>
</feature>
<gene>
    <name evidence="3" type="ORF">K432DRAFT_435668</name>
</gene>
<dbReference type="Gene3D" id="3.30.9.10">
    <property type="entry name" value="D-Amino Acid Oxidase, subunit A, domain 2"/>
    <property type="match status" value="1"/>
</dbReference>
<dbReference type="Gene3D" id="3.50.50.60">
    <property type="entry name" value="FAD/NAD(P)-binding domain"/>
    <property type="match status" value="2"/>
</dbReference>
<evidence type="ECO:0000256" key="1">
    <source>
        <dbReference type="SAM" id="MobiDB-lite"/>
    </source>
</evidence>
<dbReference type="InterPro" id="IPR006076">
    <property type="entry name" value="FAD-dep_OxRdtase"/>
</dbReference>
<evidence type="ECO:0000259" key="2">
    <source>
        <dbReference type="Pfam" id="PF01266"/>
    </source>
</evidence>
<dbReference type="InterPro" id="IPR036188">
    <property type="entry name" value="FAD/NAD-bd_sf"/>
</dbReference>
<protein>
    <submittedName>
        <fullName evidence="3">FAD dependent oxidoreductase</fullName>
    </submittedName>
</protein>